<dbReference type="AlphaFoldDB" id="A0A9D1TKF2"/>
<reference evidence="5" key="2">
    <citation type="submission" date="2021-04" db="EMBL/GenBank/DDBJ databases">
        <authorList>
            <person name="Gilroy R."/>
        </authorList>
    </citation>
    <scope>NUCLEOTIDE SEQUENCE</scope>
    <source>
        <strain evidence="5">CHK169-2315</strain>
    </source>
</reference>
<dbReference type="SMART" id="SM00345">
    <property type="entry name" value="HTH_GNTR"/>
    <property type="match status" value="1"/>
</dbReference>
<proteinExistence type="predicted"/>
<dbReference type="InterPro" id="IPR036390">
    <property type="entry name" value="WH_DNA-bd_sf"/>
</dbReference>
<evidence type="ECO:0000313" key="6">
    <source>
        <dbReference type="Proteomes" id="UP000823937"/>
    </source>
</evidence>
<dbReference type="GO" id="GO:0003677">
    <property type="term" value="F:DNA binding"/>
    <property type="evidence" value="ECO:0007669"/>
    <property type="project" value="UniProtKB-KW"/>
</dbReference>
<dbReference type="Pfam" id="PF07729">
    <property type="entry name" value="FCD"/>
    <property type="match status" value="1"/>
</dbReference>
<feature type="domain" description="HTH gntR-type" evidence="4">
    <location>
        <begin position="9"/>
        <end position="77"/>
    </location>
</feature>
<dbReference type="PRINTS" id="PR00035">
    <property type="entry name" value="HTHGNTR"/>
</dbReference>
<dbReference type="PANTHER" id="PTHR43537:SF5">
    <property type="entry name" value="UXU OPERON TRANSCRIPTIONAL REGULATOR"/>
    <property type="match status" value="1"/>
</dbReference>
<accession>A0A9D1TKF2</accession>
<comment type="caution">
    <text evidence="5">The sequence shown here is derived from an EMBL/GenBank/DDBJ whole genome shotgun (WGS) entry which is preliminary data.</text>
</comment>
<gene>
    <name evidence="5" type="ORF">H9895_04485</name>
</gene>
<dbReference type="PANTHER" id="PTHR43537">
    <property type="entry name" value="TRANSCRIPTIONAL REGULATOR, GNTR FAMILY"/>
    <property type="match status" value="1"/>
</dbReference>
<dbReference type="InterPro" id="IPR011711">
    <property type="entry name" value="GntR_C"/>
</dbReference>
<dbReference type="SUPFAM" id="SSF48008">
    <property type="entry name" value="GntR ligand-binding domain-like"/>
    <property type="match status" value="1"/>
</dbReference>
<dbReference type="SMART" id="SM00895">
    <property type="entry name" value="FCD"/>
    <property type="match status" value="1"/>
</dbReference>
<evidence type="ECO:0000259" key="4">
    <source>
        <dbReference type="PROSITE" id="PS50949"/>
    </source>
</evidence>
<organism evidence="5 6">
    <name type="scientific">Candidatus Pseudogracilibacillus intestinigallinarum</name>
    <dbReference type="NCBI Taxonomy" id="2838742"/>
    <lineage>
        <taxon>Bacteria</taxon>
        <taxon>Bacillati</taxon>
        <taxon>Bacillota</taxon>
        <taxon>Bacilli</taxon>
        <taxon>Bacillales</taxon>
        <taxon>Bacillaceae</taxon>
        <taxon>Pseudogracilibacillus</taxon>
    </lineage>
</organism>
<evidence type="ECO:0000256" key="1">
    <source>
        <dbReference type="ARBA" id="ARBA00023015"/>
    </source>
</evidence>
<dbReference type="SUPFAM" id="SSF46785">
    <property type="entry name" value="Winged helix' DNA-binding domain"/>
    <property type="match status" value="1"/>
</dbReference>
<dbReference type="InterPro" id="IPR000524">
    <property type="entry name" value="Tscrpt_reg_HTH_GntR"/>
</dbReference>
<keyword evidence="1" id="KW-0805">Transcription regulation</keyword>
<dbReference type="CDD" id="cd07377">
    <property type="entry name" value="WHTH_GntR"/>
    <property type="match status" value="1"/>
</dbReference>
<dbReference type="EMBL" id="DXHX01000064">
    <property type="protein sequence ID" value="HIV74322.1"/>
    <property type="molecule type" value="Genomic_DNA"/>
</dbReference>
<dbReference type="Pfam" id="PF00392">
    <property type="entry name" value="GntR"/>
    <property type="match status" value="1"/>
</dbReference>
<dbReference type="Proteomes" id="UP000823937">
    <property type="component" value="Unassembled WGS sequence"/>
</dbReference>
<name>A0A9D1TKF2_9BACI</name>
<evidence type="ECO:0000313" key="5">
    <source>
        <dbReference type="EMBL" id="HIV74322.1"/>
    </source>
</evidence>
<dbReference type="Gene3D" id="1.10.10.10">
    <property type="entry name" value="Winged helix-like DNA-binding domain superfamily/Winged helix DNA-binding domain"/>
    <property type="match status" value="1"/>
</dbReference>
<dbReference type="Gene3D" id="1.20.120.530">
    <property type="entry name" value="GntR ligand-binding domain-like"/>
    <property type="match status" value="1"/>
</dbReference>
<protein>
    <submittedName>
        <fullName evidence="5">FadR family transcriptional regulator</fullName>
    </submittedName>
</protein>
<dbReference type="PROSITE" id="PS50949">
    <property type="entry name" value="HTH_GNTR"/>
    <property type="match status" value="1"/>
</dbReference>
<dbReference type="GO" id="GO:0003700">
    <property type="term" value="F:DNA-binding transcription factor activity"/>
    <property type="evidence" value="ECO:0007669"/>
    <property type="project" value="InterPro"/>
</dbReference>
<evidence type="ECO:0000256" key="2">
    <source>
        <dbReference type="ARBA" id="ARBA00023125"/>
    </source>
</evidence>
<keyword evidence="3" id="KW-0804">Transcription</keyword>
<reference evidence="5" key="1">
    <citation type="journal article" date="2021" name="PeerJ">
        <title>Extensive microbial diversity within the chicken gut microbiome revealed by metagenomics and culture.</title>
        <authorList>
            <person name="Gilroy R."/>
            <person name="Ravi A."/>
            <person name="Getino M."/>
            <person name="Pursley I."/>
            <person name="Horton D.L."/>
            <person name="Alikhan N.F."/>
            <person name="Baker D."/>
            <person name="Gharbi K."/>
            <person name="Hall N."/>
            <person name="Watson M."/>
            <person name="Adriaenssens E.M."/>
            <person name="Foster-Nyarko E."/>
            <person name="Jarju S."/>
            <person name="Secka A."/>
            <person name="Antonio M."/>
            <person name="Oren A."/>
            <person name="Chaudhuri R.R."/>
            <person name="La Ragione R."/>
            <person name="Hildebrand F."/>
            <person name="Pallen M.J."/>
        </authorList>
    </citation>
    <scope>NUCLEOTIDE SEQUENCE</scope>
    <source>
        <strain evidence="5">CHK169-2315</strain>
    </source>
</reference>
<keyword evidence="2" id="KW-0238">DNA-binding</keyword>
<dbReference type="InterPro" id="IPR008920">
    <property type="entry name" value="TF_FadR/GntR_C"/>
</dbReference>
<sequence length="235" mass="26800">MEYKQIKPKKIYEEVSDIIIDRVKSGELSPGDRLDSVEKLAENHGVSRSAIREALSGLRAMGLVEMRQGEGTFITSFDATAFSLPVATALIMQKEDIKELTIVRRILEVGTVVQATKEHTPEDIIRLEKSLQLMKDAQGEGELGERADLEFHMDIARATHNKMLINLVSSVSDITLESMRETRRILLYSDEGMSRLYQEHLRIFEAIKNRDEKLAEQEMRNHLLAVESVLEEYLQ</sequence>
<dbReference type="InterPro" id="IPR036388">
    <property type="entry name" value="WH-like_DNA-bd_sf"/>
</dbReference>
<evidence type="ECO:0000256" key="3">
    <source>
        <dbReference type="ARBA" id="ARBA00023163"/>
    </source>
</evidence>